<dbReference type="RefSeq" id="WP_285867833.1">
    <property type="nucleotide sequence ID" value="NZ_JARFYM010000004.1"/>
</dbReference>
<feature type="domain" description="Mandelate racemase/muconate lactonizing enzyme C-terminal" evidence="4">
    <location>
        <begin position="147"/>
        <end position="245"/>
    </location>
</feature>
<organism evidence="5 6">
    <name type="scientific">Rhizobium mayense</name>
    <dbReference type="NCBI Taxonomy" id="1312184"/>
    <lineage>
        <taxon>Bacteria</taxon>
        <taxon>Pseudomonadati</taxon>
        <taxon>Pseudomonadota</taxon>
        <taxon>Alphaproteobacteria</taxon>
        <taxon>Hyphomicrobiales</taxon>
        <taxon>Rhizobiaceae</taxon>
        <taxon>Rhizobium/Agrobacterium group</taxon>
        <taxon>Rhizobium</taxon>
    </lineage>
</organism>
<comment type="cofactor">
    <cofactor evidence="1">
        <name>Mg(2+)</name>
        <dbReference type="ChEBI" id="CHEBI:18420"/>
    </cofactor>
</comment>
<dbReference type="InterPro" id="IPR036849">
    <property type="entry name" value="Enolase-like_C_sf"/>
</dbReference>
<dbReference type="SUPFAM" id="SSF54826">
    <property type="entry name" value="Enolase N-terminal domain-like"/>
    <property type="match status" value="1"/>
</dbReference>
<sequence length="368" mass="41238">MKIKNVSVIAIEIPLERNFGGSRYNVTKRCTIITRMETDTGLISEIYNGDNRDHMRDVVDIIENELAPMLIGEEIFAVERLWKKMFKAAEWNRDRKLVMEAIACMDSAIWDLIGKAAGVNVCRLLGGYRQEIPIICIGGYYEEGKTLPDLAKEMERLREAGLAGCKVKVGGRSPEEDAKRVEAARDGAGDDFWIAVDANRGWSVSEAVTFARLIEKYNIAWFEEPCHWYDDARMMAQVRRSTIIPIDAGQSEVSAAGVRRLLSEEAIDIVNFDASEAGGITEWRRAAAMCALYDVRVGHHEESQIAMQMIAAIPNGVCVECFEPARDPIWAGLIANRPNPKNGIIQIPQGPGFGIELDWDMVKRFRVN</sequence>
<comment type="caution">
    <text evidence="5">The sequence shown here is derived from an EMBL/GenBank/DDBJ whole genome shotgun (WGS) entry which is preliminary data.</text>
</comment>
<dbReference type="SMART" id="SM00922">
    <property type="entry name" value="MR_MLE"/>
    <property type="match status" value="1"/>
</dbReference>
<dbReference type="Pfam" id="PF02746">
    <property type="entry name" value="MR_MLE_N"/>
    <property type="match status" value="1"/>
</dbReference>
<dbReference type="Gene3D" id="3.20.20.120">
    <property type="entry name" value="Enolase-like C-terminal domain"/>
    <property type="match status" value="1"/>
</dbReference>
<dbReference type="Gene3D" id="3.30.390.10">
    <property type="entry name" value="Enolase-like, N-terminal domain"/>
    <property type="match status" value="1"/>
</dbReference>
<proteinExistence type="predicted"/>
<dbReference type="InterPro" id="IPR029065">
    <property type="entry name" value="Enolase_C-like"/>
</dbReference>
<name>A0ABT7JRG1_9HYPH</name>
<evidence type="ECO:0000259" key="4">
    <source>
        <dbReference type="SMART" id="SM00922"/>
    </source>
</evidence>
<dbReference type="InterPro" id="IPR013341">
    <property type="entry name" value="Mandelate_racemase_N_dom"/>
</dbReference>
<evidence type="ECO:0000313" key="6">
    <source>
        <dbReference type="Proteomes" id="UP001172645"/>
    </source>
</evidence>
<keyword evidence="6" id="KW-1185">Reference proteome</keyword>
<keyword evidence="2" id="KW-0479">Metal-binding</keyword>
<gene>
    <name evidence="5" type="ORF">PY649_08545</name>
</gene>
<dbReference type="PANTHER" id="PTHR13794:SF58">
    <property type="entry name" value="MITOCHONDRIAL ENOLASE SUPERFAMILY MEMBER 1"/>
    <property type="match status" value="1"/>
</dbReference>
<keyword evidence="3" id="KW-0460">Magnesium</keyword>
<dbReference type="Pfam" id="PF13378">
    <property type="entry name" value="MR_MLE_C"/>
    <property type="match status" value="1"/>
</dbReference>
<dbReference type="InterPro" id="IPR029017">
    <property type="entry name" value="Enolase-like_N"/>
</dbReference>
<evidence type="ECO:0000256" key="3">
    <source>
        <dbReference type="ARBA" id="ARBA00022842"/>
    </source>
</evidence>
<dbReference type="EMBL" id="JARFYM010000004">
    <property type="protein sequence ID" value="MDL2398938.1"/>
    <property type="molecule type" value="Genomic_DNA"/>
</dbReference>
<reference evidence="5" key="1">
    <citation type="submission" date="2023-06" db="EMBL/GenBank/DDBJ databases">
        <title>Phylogenetic Diversity of Rhizobium strains.</title>
        <authorList>
            <person name="Moura F.T."/>
            <person name="Helene L.C.F."/>
            <person name="Hungria M."/>
        </authorList>
    </citation>
    <scope>NUCLEOTIDE SEQUENCE</scope>
    <source>
        <strain evidence="5">CCGE526</strain>
    </source>
</reference>
<dbReference type="CDD" id="cd03316">
    <property type="entry name" value="MR_like"/>
    <property type="match status" value="1"/>
</dbReference>
<evidence type="ECO:0000256" key="1">
    <source>
        <dbReference type="ARBA" id="ARBA00001946"/>
    </source>
</evidence>
<dbReference type="Proteomes" id="UP001172645">
    <property type="component" value="Unassembled WGS sequence"/>
</dbReference>
<dbReference type="SUPFAM" id="SSF51604">
    <property type="entry name" value="Enolase C-terminal domain-like"/>
    <property type="match status" value="1"/>
</dbReference>
<protein>
    <submittedName>
        <fullName evidence="5">Mandelate racemase/muconate lactonizing enzyme family protein</fullName>
    </submittedName>
</protein>
<evidence type="ECO:0000256" key="2">
    <source>
        <dbReference type="ARBA" id="ARBA00022723"/>
    </source>
</evidence>
<accession>A0ABT7JRG1</accession>
<dbReference type="SFLD" id="SFLDS00001">
    <property type="entry name" value="Enolase"/>
    <property type="match status" value="1"/>
</dbReference>
<dbReference type="PANTHER" id="PTHR13794">
    <property type="entry name" value="ENOLASE SUPERFAMILY, MANDELATE RACEMASE"/>
    <property type="match status" value="1"/>
</dbReference>
<evidence type="ECO:0000313" key="5">
    <source>
        <dbReference type="EMBL" id="MDL2398938.1"/>
    </source>
</evidence>
<dbReference type="InterPro" id="IPR046945">
    <property type="entry name" value="RHMD-like"/>
</dbReference>
<dbReference type="InterPro" id="IPR013342">
    <property type="entry name" value="Mandelate_racemase_C"/>
</dbReference>